<keyword evidence="3" id="KW-0328">Glycosyltransferase</keyword>
<evidence type="ECO:0000256" key="1">
    <source>
        <dbReference type="ARBA" id="ARBA00004123"/>
    </source>
</evidence>
<evidence type="ECO:0000313" key="14">
    <source>
        <dbReference type="Proteomes" id="UP000009168"/>
    </source>
</evidence>
<name>I7MIX3_TETTS</name>
<dbReference type="GO" id="GO:0070212">
    <property type="term" value="P:protein poly-ADP-ribosylation"/>
    <property type="evidence" value="ECO:0007669"/>
    <property type="project" value="TreeGrafter"/>
</dbReference>
<dbReference type="PANTHER" id="PTHR10459">
    <property type="entry name" value="DNA LIGASE"/>
    <property type="match status" value="1"/>
</dbReference>
<keyword evidence="9" id="KW-0539">Nucleus</keyword>
<evidence type="ECO:0000256" key="11">
    <source>
        <dbReference type="SAM" id="MobiDB-lite"/>
    </source>
</evidence>
<evidence type="ECO:0000256" key="7">
    <source>
        <dbReference type="ARBA" id="ARBA00022833"/>
    </source>
</evidence>
<keyword evidence="7" id="KW-0862">Zinc</keyword>
<evidence type="ECO:0000256" key="9">
    <source>
        <dbReference type="ARBA" id="ARBA00023242"/>
    </source>
</evidence>
<dbReference type="AlphaFoldDB" id="I7MIX3"/>
<accession>I7MIX3</accession>
<dbReference type="PROSITE" id="PS50064">
    <property type="entry name" value="ZF_PARP_2"/>
    <property type="match status" value="1"/>
</dbReference>
<dbReference type="STRING" id="312017.I7MIX3"/>
<dbReference type="GO" id="GO:0005730">
    <property type="term" value="C:nucleolus"/>
    <property type="evidence" value="ECO:0007669"/>
    <property type="project" value="TreeGrafter"/>
</dbReference>
<dbReference type="OrthoDB" id="429950at2759"/>
<evidence type="ECO:0000256" key="4">
    <source>
        <dbReference type="ARBA" id="ARBA00022679"/>
    </source>
</evidence>
<dbReference type="InterPro" id="IPR050800">
    <property type="entry name" value="ARTD/PARP"/>
</dbReference>
<dbReference type="EC" id="2.4.2.30" evidence="2"/>
<evidence type="ECO:0000256" key="6">
    <source>
        <dbReference type="ARBA" id="ARBA00022771"/>
    </source>
</evidence>
<keyword evidence="6" id="KW-0863">Zinc-finger</keyword>
<dbReference type="SUPFAM" id="SSF57716">
    <property type="entry name" value="Glucocorticoid receptor-like (DNA-binding domain)"/>
    <property type="match status" value="1"/>
</dbReference>
<dbReference type="SMART" id="SM01336">
    <property type="entry name" value="zf-PARP"/>
    <property type="match status" value="1"/>
</dbReference>
<dbReference type="GeneID" id="7830472"/>
<keyword evidence="4" id="KW-0808">Transferase</keyword>
<evidence type="ECO:0000256" key="8">
    <source>
        <dbReference type="ARBA" id="ARBA00023027"/>
    </source>
</evidence>
<dbReference type="InParanoid" id="I7MIX3"/>
<protein>
    <recommendedName>
        <fullName evidence="2">NAD(+) ADP-ribosyltransferase</fullName>
        <ecNumber evidence="2">2.4.2.30</ecNumber>
    </recommendedName>
</protein>
<organism evidence="13 14">
    <name type="scientific">Tetrahymena thermophila (strain SB210)</name>
    <dbReference type="NCBI Taxonomy" id="312017"/>
    <lineage>
        <taxon>Eukaryota</taxon>
        <taxon>Sar</taxon>
        <taxon>Alveolata</taxon>
        <taxon>Ciliophora</taxon>
        <taxon>Intramacronucleata</taxon>
        <taxon>Oligohymenophorea</taxon>
        <taxon>Hymenostomatida</taxon>
        <taxon>Tetrahymenina</taxon>
        <taxon>Tetrahymenidae</taxon>
        <taxon>Tetrahymena</taxon>
    </lineage>
</organism>
<evidence type="ECO:0000256" key="2">
    <source>
        <dbReference type="ARBA" id="ARBA00012020"/>
    </source>
</evidence>
<sequence>MNFYDYDSNTPEYKFYEDLYLEVSVSNKAKCRSCGKTIDKDVLRWCSSERDRAEPIYVSKRYYHQKCLPPVAGHPIVDYNPKTQTGKLKNMNVNPSKQTEKDLFNNAVDEYVKYRNNYDKKSKKQDKNWDPDNSDSDSGEEVVKKAKKATKVNKSEKKTNKRSKADDSDEDIDAEVSLAGYTDGQRQKYLKKLEELKSKTVAQLKAILKANNQTQTGTKEVLLEKVADGYTLGAIPQCTKCGGGKLRFNKSTGEYTCPGFMEDTDKVDCDAVFSIDQVVRFDWVEP</sequence>
<keyword evidence="8" id="KW-0520">NAD</keyword>
<feature type="compositionally biased region" description="Basic and acidic residues" evidence="11">
    <location>
        <begin position="153"/>
        <end position="166"/>
    </location>
</feature>
<evidence type="ECO:0000256" key="5">
    <source>
        <dbReference type="ARBA" id="ARBA00022723"/>
    </source>
</evidence>
<dbReference type="GO" id="GO:0003950">
    <property type="term" value="F:NAD+ poly-ADP-ribosyltransferase activity"/>
    <property type="evidence" value="ECO:0007669"/>
    <property type="project" value="UniProtKB-EC"/>
</dbReference>
<dbReference type="Gene3D" id="3.90.640.80">
    <property type="match status" value="1"/>
</dbReference>
<dbReference type="InterPro" id="IPR012982">
    <property type="entry name" value="PARP1-like_PADR1_Zn_ribbon"/>
</dbReference>
<dbReference type="InterPro" id="IPR001510">
    <property type="entry name" value="Znf_PARP"/>
</dbReference>
<dbReference type="PROSITE" id="PS52007">
    <property type="entry name" value="PADR1"/>
    <property type="match status" value="1"/>
</dbReference>
<evidence type="ECO:0000256" key="10">
    <source>
        <dbReference type="ARBA" id="ARBA00033987"/>
    </source>
</evidence>
<dbReference type="GO" id="GO:1990404">
    <property type="term" value="F:NAD+-protein mono-ADP-ribosyltransferase activity"/>
    <property type="evidence" value="ECO:0007669"/>
    <property type="project" value="TreeGrafter"/>
</dbReference>
<dbReference type="HOGENOM" id="CLU_1006312_0_0_1"/>
<feature type="compositionally biased region" description="Polar residues" evidence="11">
    <location>
        <begin position="83"/>
        <end position="97"/>
    </location>
</feature>
<dbReference type="Gene3D" id="3.30.1740.10">
    <property type="entry name" value="Zinc finger, PARP-type"/>
    <property type="match status" value="1"/>
</dbReference>
<dbReference type="Proteomes" id="UP000009168">
    <property type="component" value="Unassembled WGS sequence"/>
</dbReference>
<dbReference type="InterPro" id="IPR036957">
    <property type="entry name" value="Znf_PARP_sf"/>
</dbReference>
<feature type="region of interest" description="Disordered" evidence="11">
    <location>
        <begin position="83"/>
        <end position="102"/>
    </location>
</feature>
<feature type="compositionally biased region" description="Basic and acidic residues" evidence="11">
    <location>
        <begin position="119"/>
        <end position="130"/>
    </location>
</feature>
<proteinExistence type="predicted"/>
<comment type="catalytic activity">
    <reaction evidence="10">
        <text>NAD(+) + (ADP-D-ribosyl)n-acceptor = nicotinamide + (ADP-D-ribosyl)n+1-acceptor + H(+).</text>
        <dbReference type="EC" id="2.4.2.30"/>
    </reaction>
</comment>
<dbReference type="RefSeq" id="XP_001025073.1">
    <property type="nucleotide sequence ID" value="XM_001025073.3"/>
</dbReference>
<keyword evidence="14" id="KW-1185">Reference proteome</keyword>
<dbReference type="KEGG" id="tet:TTHERM_00467770"/>
<gene>
    <name evidence="13" type="ORF">TTHERM_00467770</name>
</gene>
<evidence type="ECO:0000259" key="12">
    <source>
        <dbReference type="PROSITE" id="PS50064"/>
    </source>
</evidence>
<keyword evidence="5" id="KW-0479">Metal-binding</keyword>
<feature type="domain" description="PARP-type" evidence="12">
    <location>
        <begin position="19"/>
        <end position="68"/>
    </location>
</feature>
<dbReference type="Pfam" id="PF08063">
    <property type="entry name" value="Zn_ribbon_PADR1"/>
    <property type="match status" value="1"/>
</dbReference>
<dbReference type="SMART" id="SM01335">
    <property type="entry name" value="PADR1"/>
    <property type="match status" value="1"/>
</dbReference>
<dbReference type="EMBL" id="GG662441">
    <property type="protein sequence ID" value="EAS04828.1"/>
    <property type="molecule type" value="Genomic_DNA"/>
</dbReference>
<evidence type="ECO:0000256" key="3">
    <source>
        <dbReference type="ARBA" id="ARBA00022676"/>
    </source>
</evidence>
<dbReference type="GO" id="GO:0008270">
    <property type="term" value="F:zinc ion binding"/>
    <property type="evidence" value="ECO:0007669"/>
    <property type="project" value="UniProtKB-KW"/>
</dbReference>
<dbReference type="PANTHER" id="PTHR10459:SF60">
    <property type="entry name" value="POLY [ADP-RIBOSE] POLYMERASE 2"/>
    <property type="match status" value="1"/>
</dbReference>
<comment type="subcellular location">
    <subcellularLocation>
        <location evidence="1">Nucleus</location>
    </subcellularLocation>
</comment>
<reference evidence="14" key="1">
    <citation type="journal article" date="2006" name="PLoS Biol.">
        <title>Macronuclear genome sequence of the ciliate Tetrahymena thermophila, a model eukaryote.</title>
        <authorList>
            <person name="Eisen J.A."/>
            <person name="Coyne R.S."/>
            <person name="Wu M."/>
            <person name="Wu D."/>
            <person name="Thiagarajan M."/>
            <person name="Wortman J.R."/>
            <person name="Badger J.H."/>
            <person name="Ren Q."/>
            <person name="Amedeo P."/>
            <person name="Jones K.M."/>
            <person name="Tallon L.J."/>
            <person name="Delcher A.L."/>
            <person name="Salzberg S.L."/>
            <person name="Silva J.C."/>
            <person name="Haas B.J."/>
            <person name="Majoros W.H."/>
            <person name="Farzad M."/>
            <person name="Carlton J.M."/>
            <person name="Smith R.K. Jr."/>
            <person name="Garg J."/>
            <person name="Pearlman R.E."/>
            <person name="Karrer K.M."/>
            <person name="Sun L."/>
            <person name="Manning G."/>
            <person name="Elde N.C."/>
            <person name="Turkewitz A.P."/>
            <person name="Asai D.J."/>
            <person name="Wilkes D.E."/>
            <person name="Wang Y."/>
            <person name="Cai H."/>
            <person name="Collins K."/>
            <person name="Stewart B.A."/>
            <person name="Lee S.R."/>
            <person name="Wilamowska K."/>
            <person name="Weinberg Z."/>
            <person name="Ruzzo W.L."/>
            <person name="Wloga D."/>
            <person name="Gaertig J."/>
            <person name="Frankel J."/>
            <person name="Tsao C.-C."/>
            <person name="Gorovsky M.A."/>
            <person name="Keeling P.J."/>
            <person name="Waller R.F."/>
            <person name="Patron N.J."/>
            <person name="Cherry J.M."/>
            <person name="Stover N.A."/>
            <person name="Krieger C.J."/>
            <person name="del Toro C."/>
            <person name="Ryder H.F."/>
            <person name="Williamson S.C."/>
            <person name="Barbeau R.A."/>
            <person name="Hamilton E.P."/>
            <person name="Orias E."/>
        </authorList>
    </citation>
    <scope>NUCLEOTIDE SEQUENCE [LARGE SCALE GENOMIC DNA]</scope>
    <source>
        <strain evidence="14">SB210</strain>
    </source>
</reference>
<evidence type="ECO:0000313" key="13">
    <source>
        <dbReference type="EMBL" id="EAS04828.1"/>
    </source>
</evidence>
<feature type="region of interest" description="Disordered" evidence="11">
    <location>
        <begin position="119"/>
        <end position="170"/>
    </location>
</feature>
<dbReference type="GO" id="GO:0006302">
    <property type="term" value="P:double-strand break repair"/>
    <property type="evidence" value="ECO:0007669"/>
    <property type="project" value="TreeGrafter"/>
</dbReference>
<dbReference type="GO" id="GO:0003677">
    <property type="term" value="F:DNA binding"/>
    <property type="evidence" value="ECO:0007669"/>
    <property type="project" value="InterPro"/>
</dbReference>